<dbReference type="Proteomes" id="UP000749559">
    <property type="component" value="Unassembled WGS sequence"/>
</dbReference>
<protein>
    <submittedName>
        <fullName evidence="2">Uncharacterized protein</fullName>
    </submittedName>
</protein>
<name>A0A8S4NNX7_OWEFU</name>
<accession>A0A8S4NNX7</accession>
<sequence length="307" mass="35268">MPKRDNKPGIKLPKKDSNRRITRFFLKQHASAVSETKNKEENNLESVDNVNKEQSNMASANPVAEKTNMAESSRNTLVKELLEALRPELNEIKTLQANLEGSFGELSTKMEEKIEKINNDFSDLKEKMEKRPELIGGMRELQIKNIEVNMSLRRNNVIIYDLPEERTEIPIKAAETELTKLCPVRVLNAYRIGRLEQQQIKTKARPLIVQLADAPTAEQIRSKAWVKKPPIKSKIGEDLPEEARNIKSQAFKTYIKPAKEGQKKYRWAGLHLWIDGKKVNLDAIYTEALSKTRNRDEKQPRATLKDD</sequence>
<evidence type="ECO:0000256" key="1">
    <source>
        <dbReference type="SAM" id="MobiDB-lite"/>
    </source>
</evidence>
<keyword evidence="3" id="KW-1185">Reference proteome</keyword>
<organism evidence="2 3">
    <name type="scientific">Owenia fusiformis</name>
    <name type="common">Polychaete worm</name>
    <dbReference type="NCBI Taxonomy" id="6347"/>
    <lineage>
        <taxon>Eukaryota</taxon>
        <taxon>Metazoa</taxon>
        <taxon>Spiralia</taxon>
        <taxon>Lophotrochozoa</taxon>
        <taxon>Annelida</taxon>
        <taxon>Polychaeta</taxon>
        <taxon>Sedentaria</taxon>
        <taxon>Canalipalpata</taxon>
        <taxon>Sabellida</taxon>
        <taxon>Oweniida</taxon>
        <taxon>Oweniidae</taxon>
        <taxon>Owenia</taxon>
    </lineage>
</organism>
<dbReference type="EMBL" id="CAIIXF020000005">
    <property type="protein sequence ID" value="CAH1783326.1"/>
    <property type="molecule type" value="Genomic_DNA"/>
</dbReference>
<dbReference type="AlphaFoldDB" id="A0A8S4NNX7"/>
<feature type="compositionally biased region" description="Polar residues" evidence="1">
    <location>
        <begin position="44"/>
        <end position="59"/>
    </location>
</feature>
<comment type="caution">
    <text evidence="2">The sequence shown here is derived from an EMBL/GenBank/DDBJ whole genome shotgun (WGS) entry which is preliminary data.</text>
</comment>
<gene>
    <name evidence="2" type="ORF">OFUS_LOCUS9673</name>
</gene>
<evidence type="ECO:0000313" key="2">
    <source>
        <dbReference type="EMBL" id="CAH1783326.1"/>
    </source>
</evidence>
<reference evidence="2" key="1">
    <citation type="submission" date="2022-03" db="EMBL/GenBank/DDBJ databases">
        <authorList>
            <person name="Martin C."/>
        </authorList>
    </citation>
    <scope>NUCLEOTIDE SEQUENCE</scope>
</reference>
<feature type="region of interest" description="Disordered" evidence="1">
    <location>
        <begin position="32"/>
        <end position="72"/>
    </location>
</feature>
<proteinExistence type="predicted"/>
<evidence type="ECO:0000313" key="3">
    <source>
        <dbReference type="Proteomes" id="UP000749559"/>
    </source>
</evidence>
<dbReference type="OrthoDB" id="6507515at2759"/>